<dbReference type="GO" id="GO:0045259">
    <property type="term" value="C:proton-transporting ATP synthase complex"/>
    <property type="evidence" value="ECO:0007669"/>
    <property type="project" value="UniProtKB-KW"/>
</dbReference>
<dbReference type="GO" id="GO:0046933">
    <property type="term" value="F:proton-transporting ATP synthase activity, rotational mechanism"/>
    <property type="evidence" value="ECO:0007669"/>
    <property type="project" value="UniProtKB-UniRule"/>
</dbReference>
<evidence type="ECO:0000256" key="6">
    <source>
        <dbReference type="ARBA" id="ARBA00023196"/>
    </source>
</evidence>
<evidence type="ECO:0000259" key="10">
    <source>
        <dbReference type="Pfam" id="PF02823"/>
    </source>
</evidence>
<dbReference type="GO" id="GO:0012505">
    <property type="term" value="C:endomembrane system"/>
    <property type="evidence" value="ECO:0007669"/>
    <property type="project" value="UniProtKB-SubCell"/>
</dbReference>
<evidence type="ECO:0000256" key="4">
    <source>
        <dbReference type="ARBA" id="ARBA00023065"/>
    </source>
</evidence>
<keyword evidence="8" id="KW-1003">Cell membrane</keyword>
<proteinExistence type="inferred from homology"/>
<evidence type="ECO:0000256" key="9">
    <source>
        <dbReference type="RuleBase" id="RU003656"/>
    </source>
</evidence>
<name>A0A1F7YLY8_9BACT</name>
<dbReference type="GO" id="GO:0005886">
    <property type="term" value="C:plasma membrane"/>
    <property type="evidence" value="ECO:0007669"/>
    <property type="project" value="UniProtKB-SubCell"/>
</dbReference>
<dbReference type="Proteomes" id="UP000179221">
    <property type="component" value="Unassembled WGS sequence"/>
</dbReference>
<keyword evidence="5 8" id="KW-0472">Membrane</keyword>
<dbReference type="InterPro" id="IPR036794">
    <property type="entry name" value="ATP_F1_dsu/esu_C_sf"/>
</dbReference>
<protein>
    <recommendedName>
        <fullName evidence="8">ATP synthase epsilon chain</fullName>
    </recommendedName>
    <alternativeName>
        <fullName evidence="8">ATP synthase F1 sector epsilon subunit</fullName>
    </alternativeName>
    <alternativeName>
        <fullName evidence="8">F-ATPase epsilon subunit</fullName>
    </alternativeName>
</protein>
<dbReference type="InterPro" id="IPR036771">
    <property type="entry name" value="ATPsynth_dsu/esu_N"/>
</dbReference>
<organism evidence="11 12">
    <name type="scientific">Candidatus Woesebacteria bacterium RIFCSPHIGHO2_01_FULL_40_22</name>
    <dbReference type="NCBI Taxonomy" id="1802499"/>
    <lineage>
        <taxon>Bacteria</taxon>
        <taxon>Candidatus Woeseibacteriota</taxon>
    </lineage>
</organism>
<sequence length="137" mass="14949">MNFHIDIVSLKGAIYSGDVTSVTVPGVEGDMTILARHMPFVTPLSVGEVVAMTPKGTLSLAIGKGIFEFSEGRGRLLIEDVAMGDYISEQKAVEAKKKAEDLLAKGIKGVERTAALYQLRRSLVDISIARRRRKKVF</sequence>
<evidence type="ECO:0000313" key="11">
    <source>
        <dbReference type="EMBL" id="OGM27608.1"/>
    </source>
</evidence>
<comment type="similarity">
    <text evidence="2 8 9">Belongs to the ATPase epsilon chain family.</text>
</comment>
<evidence type="ECO:0000256" key="1">
    <source>
        <dbReference type="ARBA" id="ARBA00004184"/>
    </source>
</evidence>
<dbReference type="Gene3D" id="2.60.15.10">
    <property type="entry name" value="F0F1 ATP synthase delta/epsilon subunit, N-terminal"/>
    <property type="match status" value="1"/>
</dbReference>
<comment type="subunit">
    <text evidence="8 9">F-type ATPases have 2 components, CF(1) - the catalytic core - and CF(0) - the membrane proton channel. CF(1) has five subunits: alpha(3), beta(3), gamma(1), delta(1), epsilon(1). CF(0) has three main subunits: a, b and c.</text>
</comment>
<dbReference type="CDD" id="cd12152">
    <property type="entry name" value="F1-ATPase_delta"/>
    <property type="match status" value="1"/>
</dbReference>
<dbReference type="AlphaFoldDB" id="A0A1F7YLY8"/>
<evidence type="ECO:0000313" key="12">
    <source>
        <dbReference type="Proteomes" id="UP000179221"/>
    </source>
</evidence>
<keyword evidence="6 8" id="KW-0139">CF(1)</keyword>
<evidence type="ECO:0000256" key="8">
    <source>
        <dbReference type="HAMAP-Rule" id="MF_00530"/>
    </source>
</evidence>
<dbReference type="HAMAP" id="MF_00530">
    <property type="entry name" value="ATP_synth_epsil_bac"/>
    <property type="match status" value="1"/>
</dbReference>
<dbReference type="EMBL" id="MGGL01000004">
    <property type="protein sequence ID" value="OGM27608.1"/>
    <property type="molecule type" value="Genomic_DNA"/>
</dbReference>
<keyword evidence="8" id="KW-0375">Hydrogen ion transport</keyword>
<dbReference type="InterPro" id="IPR001469">
    <property type="entry name" value="ATP_synth_F1_dsu/esu"/>
</dbReference>
<keyword evidence="3 8" id="KW-0813">Transport</keyword>
<keyword evidence="7 8" id="KW-0066">ATP synthesis</keyword>
<accession>A0A1F7YLY8</accession>
<gene>
    <name evidence="8" type="primary">atpC</name>
    <name evidence="11" type="ORF">A2628_02360</name>
</gene>
<comment type="subcellular location">
    <subcellularLocation>
        <location evidence="8">Cell membrane</location>
        <topology evidence="8">Peripheral membrane protein</topology>
    </subcellularLocation>
    <subcellularLocation>
        <location evidence="1">Endomembrane system</location>
        <topology evidence="1">Peripheral membrane protein</topology>
    </subcellularLocation>
</comment>
<comment type="function">
    <text evidence="8">Produces ATP from ADP in the presence of a proton gradient across the membrane.</text>
</comment>
<dbReference type="SUPFAM" id="SSF46604">
    <property type="entry name" value="Epsilon subunit of F1F0-ATP synthase C-terminal domain"/>
    <property type="match status" value="1"/>
</dbReference>
<dbReference type="GO" id="GO:0005524">
    <property type="term" value="F:ATP binding"/>
    <property type="evidence" value="ECO:0007669"/>
    <property type="project" value="UniProtKB-UniRule"/>
</dbReference>
<keyword evidence="4 8" id="KW-0406">Ion transport</keyword>
<evidence type="ECO:0000256" key="2">
    <source>
        <dbReference type="ARBA" id="ARBA00005712"/>
    </source>
</evidence>
<dbReference type="NCBIfam" id="TIGR01216">
    <property type="entry name" value="ATP_synt_epsi"/>
    <property type="match status" value="1"/>
</dbReference>
<evidence type="ECO:0000256" key="3">
    <source>
        <dbReference type="ARBA" id="ARBA00022448"/>
    </source>
</evidence>
<reference evidence="11 12" key="1">
    <citation type="journal article" date="2016" name="Nat. Commun.">
        <title>Thousands of microbial genomes shed light on interconnected biogeochemical processes in an aquifer system.</title>
        <authorList>
            <person name="Anantharaman K."/>
            <person name="Brown C.T."/>
            <person name="Hug L.A."/>
            <person name="Sharon I."/>
            <person name="Castelle C.J."/>
            <person name="Probst A.J."/>
            <person name="Thomas B.C."/>
            <person name="Singh A."/>
            <person name="Wilkins M.J."/>
            <person name="Karaoz U."/>
            <person name="Brodie E.L."/>
            <person name="Williams K.H."/>
            <person name="Hubbard S.S."/>
            <person name="Banfield J.F."/>
        </authorList>
    </citation>
    <scope>NUCLEOTIDE SEQUENCE [LARGE SCALE GENOMIC DNA]</scope>
</reference>
<evidence type="ECO:0000256" key="7">
    <source>
        <dbReference type="ARBA" id="ARBA00023310"/>
    </source>
</evidence>
<evidence type="ECO:0000256" key="5">
    <source>
        <dbReference type="ARBA" id="ARBA00023136"/>
    </source>
</evidence>
<feature type="domain" description="ATP synthase F1 complex delta/epsilon subunit N-terminal" evidence="10">
    <location>
        <begin position="3"/>
        <end position="72"/>
    </location>
</feature>
<dbReference type="SUPFAM" id="SSF51344">
    <property type="entry name" value="Epsilon subunit of F1F0-ATP synthase N-terminal domain"/>
    <property type="match status" value="1"/>
</dbReference>
<dbReference type="InterPro" id="IPR020546">
    <property type="entry name" value="ATP_synth_F1_dsu/esu_N"/>
</dbReference>
<comment type="caution">
    <text evidence="11">The sequence shown here is derived from an EMBL/GenBank/DDBJ whole genome shotgun (WGS) entry which is preliminary data.</text>
</comment>
<dbReference type="Pfam" id="PF02823">
    <property type="entry name" value="ATP-synt_DE_N"/>
    <property type="match status" value="1"/>
</dbReference>